<feature type="domain" description="Carrier" evidence="5">
    <location>
        <begin position="10"/>
        <end position="85"/>
    </location>
</feature>
<dbReference type="InterPro" id="IPR023213">
    <property type="entry name" value="CAT-like_dom_sf"/>
</dbReference>
<dbReference type="PANTHER" id="PTHR45527">
    <property type="entry name" value="NONRIBOSOMAL PEPTIDE SYNTHETASE"/>
    <property type="match status" value="1"/>
</dbReference>
<evidence type="ECO:0000256" key="4">
    <source>
        <dbReference type="ARBA" id="ARBA00023194"/>
    </source>
</evidence>
<gene>
    <name evidence="6" type="ORF">D0U04_30905</name>
</gene>
<accession>A0ABX9KMN4</accession>
<reference evidence="6 7" key="1">
    <citation type="submission" date="2018-08" db="EMBL/GenBank/DDBJ databases">
        <title>Bacillus clarus sp. nov. strain PS00077A.</title>
        <authorList>
            <person name="Mendez Acevedo M."/>
            <person name="Carroll L."/>
            <person name="Mukherjee M."/>
            <person name="Wiedmann M."/>
            <person name="Kovac J."/>
        </authorList>
    </citation>
    <scope>NUCLEOTIDE SEQUENCE [LARGE SCALE GENOMIC DNA]</scope>
    <source>
        <strain evidence="6 7">PS00077A</strain>
    </source>
</reference>
<comment type="caution">
    <text evidence="6">The sequence shown here is derived from an EMBL/GenBank/DDBJ whole genome shotgun (WGS) entry which is preliminary data.</text>
</comment>
<dbReference type="Proteomes" id="UP000264294">
    <property type="component" value="Unassembled WGS sequence"/>
</dbReference>
<evidence type="ECO:0000256" key="2">
    <source>
        <dbReference type="ARBA" id="ARBA00022450"/>
    </source>
</evidence>
<keyword evidence="4" id="KW-0045">Antibiotic biosynthesis</keyword>
<feature type="non-terminal residue" evidence="6">
    <location>
        <position position="139"/>
    </location>
</feature>
<evidence type="ECO:0000256" key="1">
    <source>
        <dbReference type="ARBA" id="ARBA00001957"/>
    </source>
</evidence>
<feature type="non-terminal residue" evidence="6">
    <location>
        <position position="1"/>
    </location>
</feature>
<dbReference type="InterPro" id="IPR009081">
    <property type="entry name" value="PP-bd_ACP"/>
</dbReference>
<name>A0ABX9KMN4_9BACI</name>
<dbReference type="PROSITE" id="PS00012">
    <property type="entry name" value="PHOSPHOPANTETHEINE"/>
    <property type="match status" value="1"/>
</dbReference>
<dbReference type="PROSITE" id="PS50075">
    <property type="entry name" value="CARRIER"/>
    <property type="match status" value="1"/>
</dbReference>
<dbReference type="Pfam" id="PF00550">
    <property type="entry name" value="PP-binding"/>
    <property type="match status" value="1"/>
</dbReference>
<evidence type="ECO:0000313" key="7">
    <source>
        <dbReference type="Proteomes" id="UP000264294"/>
    </source>
</evidence>
<comment type="cofactor">
    <cofactor evidence="1">
        <name>pantetheine 4'-phosphate</name>
        <dbReference type="ChEBI" id="CHEBI:47942"/>
    </cofactor>
</comment>
<evidence type="ECO:0000313" key="6">
    <source>
        <dbReference type="EMBL" id="RFT60993.1"/>
    </source>
</evidence>
<protein>
    <recommendedName>
        <fullName evidence="5">Carrier domain-containing protein</fullName>
    </recommendedName>
</protein>
<dbReference type="Gene3D" id="3.30.559.10">
    <property type="entry name" value="Chloramphenicol acetyltransferase-like domain"/>
    <property type="match status" value="1"/>
</dbReference>
<dbReference type="Gene3D" id="1.10.1200.10">
    <property type="entry name" value="ACP-like"/>
    <property type="match status" value="1"/>
</dbReference>
<evidence type="ECO:0000259" key="5">
    <source>
        <dbReference type="PROSITE" id="PS50075"/>
    </source>
</evidence>
<dbReference type="PANTHER" id="PTHR45527:SF1">
    <property type="entry name" value="FATTY ACID SYNTHASE"/>
    <property type="match status" value="1"/>
</dbReference>
<sequence>SKLTNNKYVKPRTEIEEHLVDIWKSILGDLKIGIKDNFFDVGGHSLRATTLVSKIYKQMNVNVTLRDVFRYQTVEQMAEFITGSEEQTYLSIPVTPRRTYYPVSSTQKRMYILSQLEGGELSYNMPGVMIVEGELDSAR</sequence>
<keyword evidence="3" id="KW-0597">Phosphoprotein</keyword>
<dbReference type="InterPro" id="IPR006162">
    <property type="entry name" value="Ppantetheine_attach_site"/>
</dbReference>
<dbReference type="SUPFAM" id="SSF47336">
    <property type="entry name" value="ACP-like"/>
    <property type="match status" value="1"/>
</dbReference>
<dbReference type="InterPro" id="IPR036736">
    <property type="entry name" value="ACP-like_sf"/>
</dbReference>
<dbReference type="EMBL" id="QVOD01000184">
    <property type="protein sequence ID" value="RFT60993.1"/>
    <property type="molecule type" value="Genomic_DNA"/>
</dbReference>
<dbReference type="RefSeq" id="WP_142920717.1">
    <property type="nucleotide sequence ID" value="NZ_QVOD01000184.1"/>
</dbReference>
<proteinExistence type="predicted"/>
<organism evidence="6 7">
    <name type="scientific">Bacillus clarus</name>
    <dbReference type="NCBI Taxonomy" id="2338372"/>
    <lineage>
        <taxon>Bacteria</taxon>
        <taxon>Bacillati</taxon>
        <taxon>Bacillota</taxon>
        <taxon>Bacilli</taxon>
        <taxon>Bacillales</taxon>
        <taxon>Bacillaceae</taxon>
        <taxon>Bacillus</taxon>
        <taxon>Bacillus cereus group</taxon>
    </lineage>
</organism>
<keyword evidence="7" id="KW-1185">Reference proteome</keyword>
<keyword evidence="2" id="KW-0596">Phosphopantetheine</keyword>
<evidence type="ECO:0000256" key="3">
    <source>
        <dbReference type="ARBA" id="ARBA00022553"/>
    </source>
</evidence>